<dbReference type="GO" id="GO:0016646">
    <property type="term" value="F:oxidoreductase activity, acting on the CH-NH group of donors, NAD or NADP as acceptor"/>
    <property type="evidence" value="ECO:0007669"/>
    <property type="project" value="TreeGrafter"/>
</dbReference>
<evidence type="ECO:0000259" key="1">
    <source>
        <dbReference type="Pfam" id="PF13460"/>
    </source>
</evidence>
<dbReference type="RefSeq" id="WP_091612520.1">
    <property type="nucleotide sequence ID" value="NZ_FOEF01000001.1"/>
</dbReference>
<accession>A0A1H8RL45</accession>
<dbReference type="InterPro" id="IPR036291">
    <property type="entry name" value="NAD(P)-bd_dom_sf"/>
</dbReference>
<evidence type="ECO:0000313" key="3">
    <source>
        <dbReference type="Proteomes" id="UP000198582"/>
    </source>
</evidence>
<name>A0A1H8RL45_9PSEU</name>
<dbReference type="Gene3D" id="3.40.50.720">
    <property type="entry name" value="NAD(P)-binding Rossmann-like Domain"/>
    <property type="match status" value="1"/>
</dbReference>
<reference evidence="2 3" key="1">
    <citation type="submission" date="2016-10" db="EMBL/GenBank/DDBJ databases">
        <authorList>
            <person name="de Groot N.N."/>
        </authorList>
    </citation>
    <scope>NUCLEOTIDE SEQUENCE [LARGE SCALE GENOMIC DNA]</scope>
    <source>
        <strain evidence="2 3">DSM 44993</strain>
    </source>
</reference>
<feature type="domain" description="NAD(P)-binding" evidence="1">
    <location>
        <begin position="8"/>
        <end position="196"/>
    </location>
</feature>
<dbReference type="Pfam" id="PF13460">
    <property type="entry name" value="NAD_binding_10"/>
    <property type="match status" value="1"/>
</dbReference>
<proteinExistence type="predicted"/>
<dbReference type="EMBL" id="FOEF01000001">
    <property type="protein sequence ID" value="SEO67062.1"/>
    <property type="molecule type" value="Genomic_DNA"/>
</dbReference>
<evidence type="ECO:0000313" key="2">
    <source>
        <dbReference type="EMBL" id="SEO67062.1"/>
    </source>
</evidence>
<organism evidence="2 3">
    <name type="scientific">Amycolatopsis saalfeldensis</name>
    <dbReference type="NCBI Taxonomy" id="394193"/>
    <lineage>
        <taxon>Bacteria</taxon>
        <taxon>Bacillati</taxon>
        <taxon>Actinomycetota</taxon>
        <taxon>Actinomycetes</taxon>
        <taxon>Pseudonocardiales</taxon>
        <taxon>Pseudonocardiaceae</taxon>
        <taxon>Amycolatopsis</taxon>
    </lineage>
</organism>
<dbReference type="AlphaFoldDB" id="A0A1H8RL45"/>
<dbReference type="PANTHER" id="PTHR43355">
    <property type="entry name" value="FLAVIN REDUCTASE (NADPH)"/>
    <property type="match status" value="1"/>
</dbReference>
<gene>
    <name evidence="2" type="ORF">SAMN04489732_101842</name>
</gene>
<dbReference type="OrthoDB" id="3191258at2"/>
<dbReference type="SUPFAM" id="SSF51735">
    <property type="entry name" value="NAD(P)-binding Rossmann-fold domains"/>
    <property type="match status" value="1"/>
</dbReference>
<dbReference type="Proteomes" id="UP000198582">
    <property type="component" value="Unassembled WGS sequence"/>
</dbReference>
<keyword evidence="3" id="KW-1185">Reference proteome</keyword>
<protein>
    <recommendedName>
        <fullName evidence="1">NAD(P)-binding domain-containing protein</fullName>
    </recommendedName>
</protein>
<dbReference type="PANTHER" id="PTHR43355:SF2">
    <property type="entry name" value="FLAVIN REDUCTASE (NADPH)"/>
    <property type="match status" value="1"/>
</dbReference>
<dbReference type="InterPro" id="IPR016040">
    <property type="entry name" value="NAD(P)-bd_dom"/>
</dbReference>
<sequence>MSKLVVFGATGYAGGRITEEALRRGHSVVGVARKAEGLPDGVEARAGSMHDAGFVTDVTRGADVIVVATPGRADDEGRRLLDAVPTLVDAARAAGARLSFVGGAGSLHVAEGGPRLIDTPEFPDEYKAEAGSHADVLAALRALPEGDDWFYVSPAAEFGAWNAGERTGEFRLGGDVLLSDEDGHSRISGADYAIAFVDEIDEPKHPRARFTVAY</sequence>
<dbReference type="InterPro" id="IPR051606">
    <property type="entry name" value="Polyketide_Oxido-like"/>
</dbReference>
<dbReference type="STRING" id="394193.SAMN04489732_101842"/>